<dbReference type="AlphaFoldDB" id="A0A6A6MXY5"/>
<gene>
    <name evidence="3" type="ORF">GH714_022337</name>
</gene>
<evidence type="ECO:0000313" key="4">
    <source>
        <dbReference type="Proteomes" id="UP000467840"/>
    </source>
</evidence>
<feature type="region of interest" description="Disordered" evidence="2">
    <location>
        <begin position="1"/>
        <end position="45"/>
    </location>
</feature>
<accession>A0A6A6MXY5</accession>
<sequence length="267" mass="30144">MFAGVNFRANGPTGKQESCREEQPKMRRRRRRGNSREPSRVREDLGDLEKRLTKVELHLIDGEERFEEMDTRLVELDGRMEELQGDMQGALNAAIDKLASECESLRLSHMEECAALRDENRSLKEQLDRAMGKLKEVEQQVSLVAMAVAQRGVATTSGASLVIPSRVEVPKPSVYSGTRNVKEIDNFLWSLKQYFRVIGITDDAKKVDMCPCIWWILRWFGGDEGTATCRKGFAPLPHGMSSRESSRGNSTQRMPQLKQGPDEASVT</sequence>
<dbReference type="EMBL" id="JAAGAX010000004">
    <property type="protein sequence ID" value="KAF2317445.1"/>
    <property type="molecule type" value="Genomic_DNA"/>
</dbReference>
<comment type="caution">
    <text evidence="3">The sequence shown here is derived from an EMBL/GenBank/DDBJ whole genome shotgun (WGS) entry which is preliminary data.</text>
</comment>
<keyword evidence="1" id="KW-0175">Coiled coil</keyword>
<feature type="coiled-coil region" evidence="1">
    <location>
        <begin position="66"/>
        <end position="140"/>
    </location>
</feature>
<reference evidence="3 4" key="1">
    <citation type="journal article" date="2020" name="Mol. Plant">
        <title>The Chromosome-Based Rubber Tree Genome Provides New Insights into Spurge Genome Evolution and Rubber Biosynthesis.</title>
        <authorList>
            <person name="Liu J."/>
            <person name="Shi C."/>
            <person name="Shi C.C."/>
            <person name="Li W."/>
            <person name="Zhang Q.J."/>
            <person name="Zhang Y."/>
            <person name="Li K."/>
            <person name="Lu H.F."/>
            <person name="Shi C."/>
            <person name="Zhu S.T."/>
            <person name="Xiao Z.Y."/>
            <person name="Nan H."/>
            <person name="Yue Y."/>
            <person name="Zhu X.G."/>
            <person name="Wu Y."/>
            <person name="Hong X.N."/>
            <person name="Fan G.Y."/>
            <person name="Tong Y."/>
            <person name="Zhang D."/>
            <person name="Mao C.L."/>
            <person name="Liu Y.L."/>
            <person name="Hao S.J."/>
            <person name="Liu W.Q."/>
            <person name="Lv M.Q."/>
            <person name="Zhang H.B."/>
            <person name="Liu Y."/>
            <person name="Hu-Tang G.R."/>
            <person name="Wang J.P."/>
            <person name="Wang J.H."/>
            <person name="Sun Y.H."/>
            <person name="Ni S.B."/>
            <person name="Chen W.B."/>
            <person name="Zhang X.C."/>
            <person name="Jiao Y.N."/>
            <person name="Eichler E.E."/>
            <person name="Li G.H."/>
            <person name="Liu X."/>
            <person name="Gao L.Z."/>
        </authorList>
    </citation>
    <scope>NUCLEOTIDE SEQUENCE [LARGE SCALE GENOMIC DNA]</scope>
    <source>
        <strain evidence="4">cv. GT1</strain>
        <tissue evidence="3">Leaf</tissue>
    </source>
</reference>
<proteinExistence type="predicted"/>
<name>A0A6A6MXY5_HEVBR</name>
<feature type="compositionally biased region" description="Basic and acidic residues" evidence="2">
    <location>
        <begin position="34"/>
        <end position="45"/>
    </location>
</feature>
<evidence type="ECO:0000256" key="2">
    <source>
        <dbReference type="SAM" id="MobiDB-lite"/>
    </source>
</evidence>
<organism evidence="3 4">
    <name type="scientific">Hevea brasiliensis</name>
    <name type="common">Para rubber tree</name>
    <name type="synonym">Siphonia brasiliensis</name>
    <dbReference type="NCBI Taxonomy" id="3981"/>
    <lineage>
        <taxon>Eukaryota</taxon>
        <taxon>Viridiplantae</taxon>
        <taxon>Streptophyta</taxon>
        <taxon>Embryophyta</taxon>
        <taxon>Tracheophyta</taxon>
        <taxon>Spermatophyta</taxon>
        <taxon>Magnoliopsida</taxon>
        <taxon>eudicotyledons</taxon>
        <taxon>Gunneridae</taxon>
        <taxon>Pentapetalae</taxon>
        <taxon>rosids</taxon>
        <taxon>fabids</taxon>
        <taxon>Malpighiales</taxon>
        <taxon>Euphorbiaceae</taxon>
        <taxon>Crotonoideae</taxon>
        <taxon>Micrandreae</taxon>
        <taxon>Hevea</taxon>
    </lineage>
</organism>
<keyword evidence="4" id="KW-1185">Reference proteome</keyword>
<dbReference type="Proteomes" id="UP000467840">
    <property type="component" value="Chromosome 6"/>
</dbReference>
<protein>
    <submittedName>
        <fullName evidence="3">Uncharacterized protein</fullName>
    </submittedName>
</protein>
<dbReference type="Gene3D" id="1.10.287.1490">
    <property type="match status" value="1"/>
</dbReference>
<evidence type="ECO:0000256" key="1">
    <source>
        <dbReference type="SAM" id="Coils"/>
    </source>
</evidence>
<feature type="region of interest" description="Disordered" evidence="2">
    <location>
        <begin position="234"/>
        <end position="267"/>
    </location>
</feature>
<evidence type="ECO:0000313" key="3">
    <source>
        <dbReference type="EMBL" id="KAF2317445.1"/>
    </source>
</evidence>